<dbReference type="Proteomes" id="UP000657918">
    <property type="component" value="Unassembled WGS sequence"/>
</dbReference>
<keyword evidence="2" id="KW-1185">Reference proteome</keyword>
<accession>A0A835K395</accession>
<dbReference type="AlphaFoldDB" id="A0A835K395"/>
<evidence type="ECO:0000313" key="1">
    <source>
        <dbReference type="EMBL" id="KAF9681579.1"/>
    </source>
</evidence>
<gene>
    <name evidence="1" type="ORF">SADUNF_Sadunf05G0016300</name>
</gene>
<reference evidence="1 2" key="1">
    <citation type="submission" date="2020-10" db="EMBL/GenBank/DDBJ databases">
        <title>Plant Genome Project.</title>
        <authorList>
            <person name="Zhang R.-G."/>
        </authorList>
    </citation>
    <scope>NUCLEOTIDE SEQUENCE [LARGE SCALE GENOMIC DNA]</scope>
    <source>
        <strain evidence="1">FAFU-HL-1</strain>
        <tissue evidence="1">Leaf</tissue>
    </source>
</reference>
<proteinExistence type="predicted"/>
<dbReference type="OrthoDB" id="1865543at2759"/>
<organism evidence="1 2">
    <name type="scientific">Salix dunnii</name>
    <dbReference type="NCBI Taxonomy" id="1413687"/>
    <lineage>
        <taxon>Eukaryota</taxon>
        <taxon>Viridiplantae</taxon>
        <taxon>Streptophyta</taxon>
        <taxon>Embryophyta</taxon>
        <taxon>Tracheophyta</taxon>
        <taxon>Spermatophyta</taxon>
        <taxon>Magnoliopsida</taxon>
        <taxon>eudicotyledons</taxon>
        <taxon>Gunneridae</taxon>
        <taxon>Pentapetalae</taxon>
        <taxon>rosids</taxon>
        <taxon>fabids</taxon>
        <taxon>Malpighiales</taxon>
        <taxon>Salicaceae</taxon>
        <taxon>Saliceae</taxon>
        <taxon>Salix</taxon>
    </lineage>
</organism>
<comment type="caution">
    <text evidence="1">The sequence shown here is derived from an EMBL/GenBank/DDBJ whole genome shotgun (WGS) entry which is preliminary data.</text>
</comment>
<name>A0A835K395_9ROSI</name>
<dbReference type="EMBL" id="JADGMS010000005">
    <property type="protein sequence ID" value="KAF9681579.1"/>
    <property type="molecule type" value="Genomic_DNA"/>
</dbReference>
<sequence length="87" mass="9875">MLGGLVTVVSIASLSQLHHEDICHRFCHIRLPNVEGIRNSTMKEKPLINTFAVDEIRKLCLTQASEVYQKQYPISESLWRLPDDIAG</sequence>
<protein>
    <submittedName>
        <fullName evidence="1">Uncharacterized protein</fullName>
    </submittedName>
</protein>
<evidence type="ECO:0000313" key="2">
    <source>
        <dbReference type="Proteomes" id="UP000657918"/>
    </source>
</evidence>